<protein>
    <submittedName>
        <fullName evidence="1">Uncharacterized protein</fullName>
    </submittedName>
</protein>
<dbReference type="RefSeq" id="WP_169058975.1">
    <property type="nucleotide sequence ID" value="NZ_JABCAG010000045.1"/>
</dbReference>
<name>A0A848N029_ENTMU</name>
<accession>A0A848N029</accession>
<dbReference type="EMBL" id="JABCAG010000045">
    <property type="protein sequence ID" value="NMP59309.1"/>
    <property type="molecule type" value="Genomic_DNA"/>
</dbReference>
<sequence>MKKYIISFRYLEVADPELAIKIRAKIESLSPDTWIHVLENQLLVQSEKNIEEIYSYLSSELKNVRLSIAQFDKIFINDGFMSELESHNY</sequence>
<proteinExistence type="predicted"/>
<evidence type="ECO:0000313" key="2">
    <source>
        <dbReference type="Proteomes" id="UP000557857"/>
    </source>
</evidence>
<dbReference type="AlphaFoldDB" id="A0A848N029"/>
<gene>
    <name evidence="1" type="ORF">HI921_12695</name>
</gene>
<organism evidence="1 2">
    <name type="scientific">Enterococcus mundtii</name>
    <dbReference type="NCBI Taxonomy" id="53346"/>
    <lineage>
        <taxon>Bacteria</taxon>
        <taxon>Bacillati</taxon>
        <taxon>Bacillota</taxon>
        <taxon>Bacilli</taxon>
        <taxon>Lactobacillales</taxon>
        <taxon>Enterococcaceae</taxon>
        <taxon>Enterococcus</taxon>
    </lineage>
</organism>
<reference evidence="1 2" key="1">
    <citation type="submission" date="2020-04" db="EMBL/GenBank/DDBJ databases">
        <authorList>
            <person name="Abaymova A."/>
            <person name="Teymurazov M."/>
            <person name="Tazyna O."/>
            <person name="Chatushin Y."/>
            <person name="Svetoch E."/>
            <person name="Pereligyn V."/>
            <person name="Pohylenko V."/>
            <person name="Platonov M."/>
            <person name="Kartsev N."/>
            <person name="Skryabin Y."/>
            <person name="Sizova A."/>
            <person name="Solomentsev V."/>
            <person name="Kislichkina A."/>
            <person name="Bogun A."/>
        </authorList>
    </citation>
    <scope>NUCLEOTIDE SEQUENCE [LARGE SCALE GENOMIC DNA]</scope>
    <source>
        <strain evidence="2">SCPM-O-B-8398 (E28)</strain>
    </source>
</reference>
<comment type="caution">
    <text evidence="1">The sequence shown here is derived from an EMBL/GenBank/DDBJ whole genome shotgun (WGS) entry which is preliminary data.</text>
</comment>
<dbReference type="Proteomes" id="UP000557857">
    <property type="component" value="Unassembled WGS sequence"/>
</dbReference>
<evidence type="ECO:0000313" key="1">
    <source>
        <dbReference type="EMBL" id="NMP59309.1"/>
    </source>
</evidence>